<dbReference type="Pfam" id="PF12146">
    <property type="entry name" value="Hydrolase_4"/>
    <property type="match status" value="1"/>
</dbReference>
<feature type="compositionally biased region" description="Low complexity" evidence="1">
    <location>
        <begin position="1"/>
        <end position="16"/>
    </location>
</feature>
<protein>
    <submittedName>
        <fullName evidence="3">Alpha/beta fold hydrolase</fullName>
    </submittedName>
</protein>
<dbReference type="Proteomes" id="UP000636394">
    <property type="component" value="Unassembled WGS sequence"/>
</dbReference>
<dbReference type="GO" id="GO:0016787">
    <property type="term" value="F:hydrolase activity"/>
    <property type="evidence" value="ECO:0007669"/>
    <property type="project" value="UniProtKB-KW"/>
</dbReference>
<organism evidence="3 4">
    <name type="scientific">Xiamenia xianingshaonis</name>
    <dbReference type="NCBI Taxonomy" id="2682776"/>
    <lineage>
        <taxon>Bacteria</taxon>
        <taxon>Bacillati</taxon>
        <taxon>Actinomycetota</taxon>
        <taxon>Coriobacteriia</taxon>
        <taxon>Eggerthellales</taxon>
        <taxon>Eggerthellaceae</taxon>
        <taxon>Xiamenia</taxon>
    </lineage>
</organism>
<evidence type="ECO:0000313" key="3">
    <source>
        <dbReference type="EMBL" id="NHM13256.1"/>
    </source>
</evidence>
<dbReference type="InterPro" id="IPR051044">
    <property type="entry name" value="MAG_DAG_Lipase"/>
</dbReference>
<dbReference type="Gene3D" id="3.40.50.1820">
    <property type="entry name" value="alpha/beta hydrolase"/>
    <property type="match status" value="1"/>
</dbReference>
<dbReference type="PANTHER" id="PTHR11614">
    <property type="entry name" value="PHOSPHOLIPASE-RELATED"/>
    <property type="match status" value="1"/>
</dbReference>
<dbReference type="InterPro" id="IPR029058">
    <property type="entry name" value="AB_hydrolase_fold"/>
</dbReference>
<evidence type="ECO:0000259" key="2">
    <source>
        <dbReference type="Pfam" id="PF12146"/>
    </source>
</evidence>
<dbReference type="InterPro" id="IPR022742">
    <property type="entry name" value="Hydrolase_4"/>
</dbReference>
<comment type="caution">
    <text evidence="3">The sequence shown here is derived from an EMBL/GenBank/DDBJ whole genome shotgun (WGS) entry which is preliminary data.</text>
</comment>
<feature type="region of interest" description="Disordered" evidence="1">
    <location>
        <begin position="1"/>
        <end position="73"/>
    </location>
</feature>
<name>A0ABX0IK60_9ACTN</name>
<evidence type="ECO:0000313" key="4">
    <source>
        <dbReference type="Proteomes" id="UP000636394"/>
    </source>
</evidence>
<reference evidence="3 4" key="1">
    <citation type="submission" date="2019-11" db="EMBL/GenBank/DDBJ databases">
        <title>Eggerthellaceae novel genus isolated from the rectal contents of marmort.</title>
        <authorList>
            <person name="Zhang G."/>
        </authorList>
    </citation>
    <scope>NUCLEOTIDE SEQUENCE [LARGE SCALE GENOMIC DNA]</scope>
    <source>
        <strain evidence="4">zg-886</strain>
    </source>
</reference>
<gene>
    <name evidence="3" type="ORF">GMI68_00455</name>
</gene>
<accession>A0ABX0IK60</accession>
<feature type="domain" description="Serine aminopeptidase S33" evidence="2">
    <location>
        <begin position="122"/>
        <end position="387"/>
    </location>
</feature>
<dbReference type="EMBL" id="WPCR01000001">
    <property type="protein sequence ID" value="NHM13256.1"/>
    <property type="molecule type" value="Genomic_DNA"/>
</dbReference>
<sequence>MPTLPAARRPPSSTAPGLPLASCAKAARPRPPFGPSFAPSPVQSDGLATPVGKLRGCRPAGDAQTPPARYTGTFTIARPPSRRCFVEAADTVNRIEIAYPSRDDESLVHAFVWEPPAGLSGAPKGVVQLVHGMAEHAARYDDFARYLALCGYVVGAADHIGHGRSVASPEQLGVMPTDGKEILIEDVHELRLILKKRWQNASAYVIFGHSMGSFVVRAYLARHGQGVDAAVVCGTGNQSLAASKAGRALARLLAAVRGRDFRSTFIDSIGAGAFAKAIEGARTPYDWLSTDPAVVDAFLADELSGQMFSVGAYATLTDLTGEIVTKKSASRIPKDLPVLFIAGAQDPVGECGRGVLAAADLFRACGVADVEVTLYEGMRHEILNEPDHERVYRDVTAWLESRLAPQASQAPSDSKRTLRGN</sequence>
<proteinExistence type="predicted"/>
<dbReference type="SUPFAM" id="SSF53474">
    <property type="entry name" value="alpha/beta-Hydrolases"/>
    <property type="match status" value="1"/>
</dbReference>
<keyword evidence="4" id="KW-1185">Reference proteome</keyword>
<keyword evidence="3" id="KW-0378">Hydrolase</keyword>
<evidence type="ECO:0000256" key="1">
    <source>
        <dbReference type="SAM" id="MobiDB-lite"/>
    </source>
</evidence>